<dbReference type="OrthoDB" id="9810101at2"/>
<dbReference type="SUPFAM" id="SSF56784">
    <property type="entry name" value="HAD-like"/>
    <property type="match status" value="1"/>
</dbReference>
<dbReference type="Proteomes" id="UP000030153">
    <property type="component" value="Unassembled WGS sequence"/>
</dbReference>
<evidence type="ECO:0000313" key="1">
    <source>
        <dbReference type="EMBL" id="KGP92076.1"/>
    </source>
</evidence>
<dbReference type="PANTHER" id="PTHR10000:SF25">
    <property type="entry name" value="PHOSPHATASE YKRA-RELATED"/>
    <property type="match status" value="1"/>
</dbReference>
<dbReference type="CDD" id="cd07517">
    <property type="entry name" value="HAD_HPP"/>
    <property type="match status" value="1"/>
</dbReference>
<dbReference type="NCBIfam" id="TIGR01484">
    <property type="entry name" value="HAD-SF-IIB"/>
    <property type="match status" value="1"/>
</dbReference>
<accession>A0A0A2UZT8</accession>
<dbReference type="EMBL" id="AVBG01000003">
    <property type="protein sequence ID" value="KGP92076.1"/>
    <property type="molecule type" value="Genomic_DNA"/>
</dbReference>
<sequence>MSNKLVFLDIDGTIVDHNKEIPVEAKKSIARLQAEGVEVAIATGRAPFMFADLRDELGIHSYISFNGQYVVHDGRVIYENPLIEDDLEALYTQANETGHPMVFLNEEGMRASVGEHNHISKSIGSLKLSYPEIDPHFYKGKSIYQALLFCQHGEEGQYKEQPRQLDFIRWHDYSIDVIPRGGSKAEGIKHFMKVLGVEQRNTYAFGDGLNDREMLGFVANGIAMGNASDEIKAVANYVTKDVSDNGLSHGFRLVGLLKDD</sequence>
<dbReference type="InterPro" id="IPR000150">
    <property type="entry name" value="Cof"/>
</dbReference>
<dbReference type="PANTHER" id="PTHR10000">
    <property type="entry name" value="PHOSPHOSERINE PHOSPHATASE"/>
    <property type="match status" value="1"/>
</dbReference>
<dbReference type="SFLD" id="SFLDS00003">
    <property type="entry name" value="Haloacid_Dehalogenase"/>
    <property type="match status" value="1"/>
</dbReference>
<keyword evidence="2" id="KW-1185">Reference proteome</keyword>
<dbReference type="Pfam" id="PF08282">
    <property type="entry name" value="Hydrolase_3"/>
    <property type="match status" value="1"/>
</dbReference>
<name>A0A0A2UZT8_9BACI</name>
<protein>
    <submittedName>
        <fullName evidence="1">Phosphatase</fullName>
    </submittedName>
</protein>
<dbReference type="Gene3D" id="3.30.1240.10">
    <property type="match status" value="1"/>
</dbReference>
<dbReference type="RefSeq" id="WP_036780948.1">
    <property type="nucleotide sequence ID" value="NZ_AVBG01000003.1"/>
</dbReference>
<dbReference type="InterPro" id="IPR006379">
    <property type="entry name" value="HAD-SF_hydro_IIB"/>
</dbReference>
<dbReference type="InterPro" id="IPR023214">
    <property type="entry name" value="HAD_sf"/>
</dbReference>
<dbReference type="GO" id="GO:0016791">
    <property type="term" value="F:phosphatase activity"/>
    <property type="evidence" value="ECO:0007669"/>
    <property type="project" value="UniProtKB-ARBA"/>
</dbReference>
<organism evidence="1 2">
    <name type="scientific">Pontibacillus chungwhensis BH030062</name>
    <dbReference type="NCBI Taxonomy" id="1385513"/>
    <lineage>
        <taxon>Bacteria</taxon>
        <taxon>Bacillati</taxon>
        <taxon>Bacillota</taxon>
        <taxon>Bacilli</taxon>
        <taxon>Bacillales</taxon>
        <taxon>Bacillaceae</taxon>
        <taxon>Pontibacillus</taxon>
    </lineage>
</organism>
<dbReference type="InterPro" id="IPR036412">
    <property type="entry name" value="HAD-like_sf"/>
</dbReference>
<dbReference type="eggNOG" id="COG0561">
    <property type="taxonomic scope" value="Bacteria"/>
</dbReference>
<dbReference type="GO" id="GO:0000287">
    <property type="term" value="F:magnesium ion binding"/>
    <property type="evidence" value="ECO:0007669"/>
    <property type="project" value="TreeGrafter"/>
</dbReference>
<evidence type="ECO:0000313" key="2">
    <source>
        <dbReference type="Proteomes" id="UP000030153"/>
    </source>
</evidence>
<reference evidence="1 2" key="1">
    <citation type="submission" date="2013-08" db="EMBL/GenBank/DDBJ databases">
        <title>Genome of Pontibacillus chungwhensis.</title>
        <authorList>
            <person name="Wang Q."/>
            <person name="Wang G."/>
        </authorList>
    </citation>
    <scope>NUCLEOTIDE SEQUENCE [LARGE SCALE GENOMIC DNA]</scope>
    <source>
        <strain evidence="1 2">BH030062</strain>
    </source>
</reference>
<dbReference type="GO" id="GO:0005829">
    <property type="term" value="C:cytosol"/>
    <property type="evidence" value="ECO:0007669"/>
    <property type="project" value="TreeGrafter"/>
</dbReference>
<gene>
    <name evidence="1" type="ORF">N780_00310</name>
</gene>
<dbReference type="SFLD" id="SFLDG01140">
    <property type="entry name" value="C2.B:_Phosphomannomutase_and_P"/>
    <property type="match status" value="1"/>
</dbReference>
<comment type="caution">
    <text evidence="1">The sequence shown here is derived from an EMBL/GenBank/DDBJ whole genome shotgun (WGS) entry which is preliminary data.</text>
</comment>
<dbReference type="SFLD" id="SFLDG01144">
    <property type="entry name" value="C2.B.4:_PGP_Like"/>
    <property type="match status" value="1"/>
</dbReference>
<dbReference type="Gene3D" id="3.40.50.1000">
    <property type="entry name" value="HAD superfamily/HAD-like"/>
    <property type="match status" value="1"/>
</dbReference>
<dbReference type="NCBIfam" id="TIGR00099">
    <property type="entry name" value="Cof-subfamily"/>
    <property type="match status" value="1"/>
</dbReference>
<proteinExistence type="predicted"/>
<dbReference type="PROSITE" id="PS01229">
    <property type="entry name" value="COF_2"/>
    <property type="match status" value="1"/>
</dbReference>
<dbReference type="AlphaFoldDB" id="A0A0A2UZT8"/>
<dbReference type="STRING" id="1385513.N780_00310"/>